<comment type="caution">
    <text evidence="4">The sequence shown here is derived from an EMBL/GenBank/DDBJ whole genome shotgun (WGS) entry which is preliminary data.</text>
</comment>
<dbReference type="InterPro" id="IPR044060">
    <property type="entry name" value="Bacterial_rp_domain"/>
</dbReference>
<organism evidence="4 5">
    <name type="scientific">Solirubrobacter ginsenosidimutans</name>
    <dbReference type="NCBI Taxonomy" id="490573"/>
    <lineage>
        <taxon>Bacteria</taxon>
        <taxon>Bacillati</taxon>
        <taxon>Actinomycetota</taxon>
        <taxon>Thermoleophilia</taxon>
        <taxon>Solirubrobacterales</taxon>
        <taxon>Solirubrobacteraceae</taxon>
        <taxon>Solirubrobacter</taxon>
    </lineage>
</organism>
<dbReference type="PANTHER" id="PTHR24104:SF25">
    <property type="entry name" value="PROTEIN LIN-41"/>
    <property type="match status" value="1"/>
</dbReference>
<evidence type="ECO:0000313" key="4">
    <source>
        <dbReference type="EMBL" id="MDA0161149.1"/>
    </source>
</evidence>
<dbReference type="InterPro" id="IPR011042">
    <property type="entry name" value="6-blade_b-propeller_TolB-like"/>
</dbReference>
<dbReference type="GO" id="GO:0008270">
    <property type="term" value="F:zinc ion binding"/>
    <property type="evidence" value="ECO:0007669"/>
    <property type="project" value="UniProtKB-KW"/>
</dbReference>
<dbReference type="InterPro" id="IPR001258">
    <property type="entry name" value="NHL_repeat"/>
</dbReference>
<gene>
    <name evidence="4" type="ORF">OM076_12800</name>
</gene>
<evidence type="ECO:0000256" key="1">
    <source>
        <dbReference type="ARBA" id="ARBA00022737"/>
    </source>
</evidence>
<dbReference type="Proteomes" id="UP001149140">
    <property type="component" value="Unassembled WGS sequence"/>
</dbReference>
<feature type="domain" description="Bacterial repeat" evidence="3">
    <location>
        <begin position="573"/>
        <end position="644"/>
    </location>
</feature>
<dbReference type="SUPFAM" id="SSF63829">
    <property type="entry name" value="Calcium-dependent phosphotriesterase"/>
    <property type="match status" value="1"/>
</dbReference>
<feature type="repeat" description="NHL" evidence="2">
    <location>
        <begin position="358"/>
        <end position="394"/>
    </location>
</feature>
<dbReference type="PROSITE" id="PS51125">
    <property type="entry name" value="NHL"/>
    <property type="match status" value="3"/>
</dbReference>
<dbReference type="Gene3D" id="2.120.10.30">
    <property type="entry name" value="TolB, C-terminal domain"/>
    <property type="match status" value="3"/>
</dbReference>
<keyword evidence="5" id="KW-1185">Reference proteome</keyword>
<keyword evidence="1" id="KW-0677">Repeat</keyword>
<dbReference type="EMBL" id="JAPDOD010000009">
    <property type="protein sequence ID" value="MDA0161149.1"/>
    <property type="molecule type" value="Genomic_DNA"/>
</dbReference>
<dbReference type="InterPro" id="IPR050952">
    <property type="entry name" value="TRIM-NHL_E3_ligases"/>
</dbReference>
<proteinExistence type="predicted"/>
<evidence type="ECO:0000256" key="2">
    <source>
        <dbReference type="PROSITE-ProRule" id="PRU00504"/>
    </source>
</evidence>
<dbReference type="AlphaFoldDB" id="A0A9X3MRB2"/>
<feature type="repeat" description="NHL" evidence="2">
    <location>
        <begin position="65"/>
        <end position="90"/>
    </location>
</feature>
<dbReference type="CDD" id="cd05819">
    <property type="entry name" value="NHL"/>
    <property type="match status" value="3"/>
</dbReference>
<reference evidence="4" key="1">
    <citation type="submission" date="2022-10" db="EMBL/GenBank/DDBJ databases">
        <title>The WGS of Solirubrobacter ginsenosidimutans DSM 21036.</title>
        <authorList>
            <person name="Jiang Z."/>
        </authorList>
    </citation>
    <scope>NUCLEOTIDE SEQUENCE</scope>
    <source>
        <strain evidence="4">DSM 21036</strain>
    </source>
</reference>
<evidence type="ECO:0000313" key="5">
    <source>
        <dbReference type="Proteomes" id="UP001149140"/>
    </source>
</evidence>
<dbReference type="RefSeq" id="WP_270040336.1">
    <property type="nucleotide sequence ID" value="NZ_JAPDOD010000009.1"/>
</dbReference>
<dbReference type="PANTHER" id="PTHR24104">
    <property type="entry name" value="E3 UBIQUITIN-PROTEIN LIGASE NHLRC1-RELATED"/>
    <property type="match status" value="1"/>
</dbReference>
<sequence>MNRPNGGGVLRFPQAVAYGPGGQTVIVGDEYSARISVFGAAGDFRFAFGSRAARREDGRLGVVGGVATDRAGNVFVLDSEHDRIQVFDAAGHHRASFGDNTVFSLLDADPEAAGGISAGGIAVAPGVVYVADPSRDRIVRIPFDAASNTFGVPTFSTVDLAAPQGVALDPANTALYVADDVHDRVVVLDPVTLALRAQVGSHGSGPGQFDAPYDVAVDATRRLYVADNLNGRVDVFSADSLAWLGFIGRDGRGLPPEMTIVRAVGGIADDPGGGIAIADTANNRVQTYGPAGNVLAAWGIQGRGPGYFTRPRGVAVAPGGGVTVADTFDHRVVRMGADGAYESQVGLVSGGTGYTYGGGADGQLSLPRGVAYDAAGTLWIADTGNDRVLAVDAAGAIVRTIGGLDEPQAVAAGPDGSVLVADTGHGDVIEVDGPALTRHSGFTRPIALAFDGTDVFVADAAGVRTLAGTSVAAPGGGAWDTVTGIAASSGVLAVAERRPGTANGARVVRRDAGGWNTIAAEGTGDGDVIEPAGLALSADAQTLYVADAGNNRVLRFDAPGVTPPRPSLLRVAVDAIALGRVTSDRPGIECPTDCSQHYGTGTTVTLTATPAAGFVFAGWTGACAGTAPCAVPMGVDQAVGASFVPAPPLTPVVPPPPPPRPPAVRVSGLRVSPKVLQTRSRVSLRLSRPATLTVTLQVARDGRRRGSRCVAPTRALRHRARCTRYVSLRGHRTLKASGAYAFTLTRRFAGLTLKPGKYRVAVTALDAAGNRVGPATAAFTVRRPRRA</sequence>
<protein>
    <submittedName>
        <fullName evidence="4">NHL repeat-containing protein</fullName>
    </submittedName>
</protein>
<dbReference type="Gene3D" id="2.40.10.500">
    <property type="match status" value="2"/>
</dbReference>
<feature type="repeat" description="NHL" evidence="2">
    <location>
        <begin position="196"/>
        <end position="239"/>
    </location>
</feature>
<evidence type="ECO:0000259" key="3">
    <source>
        <dbReference type="Pfam" id="PF18998"/>
    </source>
</evidence>
<dbReference type="Pfam" id="PF18998">
    <property type="entry name" value="Flg_new_2"/>
    <property type="match status" value="1"/>
</dbReference>
<name>A0A9X3MRB2_9ACTN</name>
<accession>A0A9X3MRB2</accession>
<dbReference type="SUPFAM" id="SSF63825">
    <property type="entry name" value="YWTD domain"/>
    <property type="match status" value="1"/>
</dbReference>